<dbReference type="InterPro" id="IPR005331">
    <property type="entry name" value="Sulfotransferase"/>
</dbReference>
<protein>
    <submittedName>
        <fullName evidence="1">Sulfotransferase family protein</fullName>
    </submittedName>
</protein>
<sequence>MIISPGRGYVFVHIPKTGGTSLAQALEERAMKDDILIGDTPKAVRRRKRVKALTGRGRLWKHSTLADIDGALSIEDLRSMTTFTLVRNPWDRIVSYYCWLRVQSFEHPAVSLAKALTFDQFVLHPDTERSFRRYPAGRYMTRADGVEQCQFYIRLEQFDQDAAPLFDHLGFHLTLSRLNRSQRSGDYRGYYSDRTVEAVAKACAEDITRFGYAFDAIDNS</sequence>
<dbReference type="Proteomes" id="UP000051260">
    <property type="component" value="Unassembled WGS sequence"/>
</dbReference>
<dbReference type="GO" id="GO:0016020">
    <property type="term" value="C:membrane"/>
    <property type="evidence" value="ECO:0007669"/>
    <property type="project" value="InterPro"/>
</dbReference>
<accession>A0A0P1ICX7</accession>
<dbReference type="OrthoDB" id="288532at2"/>
<dbReference type="SUPFAM" id="SSF52540">
    <property type="entry name" value="P-loop containing nucleoside triphosphate hydrolases"/>
    <property type="match status" value="1"/>
</dbReference>
<dbReference type="Pfam" id="PF03567">
    <property type="entry name" value="Sulfotransfer_2"/>
    <property type="match status" value="1"/>
</dbReference>
<evidence type="ECO:0000313" key="2">
    <source>
        <dbReference type="Proteomes" id="UP000051260"/>
    </source>
</evidence>
<proteinExistence type="predicted"/>
<dbReference type="RefSeq" id="WP_058282464.1">
    <property type="nucleotide sequence ID" value="NZ_CYUD01000008.1"/>
</dbReference>
<reference evidence="2" key="1">
    <citation type="submission" date="2015-09" db="EMBL/GenBank/DDBJ databases">
        <authorList>
            <person name="Rodrigo-Torres L."/>
            <person name="Arahal D.R."/>
        </authorList>
    </citation>
    <scope>NUCLEOTIDE SEQUENCE [LARGE SCALE GENOMIC DNA]</scope>
    <source>
        <strain evidence="2">CECT 5091</strain>
    </source>
</reference>
<dbReference type="Gene3D" id="3.40.50.300">
    <property type="entry name" value="P-loop containing nucleotide triphosphate hydrolases"/>
    <property type="match status" value="1"/>
</dbReference>
<keyword evidence="2" id="KW-1185">Reference proteome</keyword>
<evidence type="ECO:0000313" key="1">
    <source>
        <dbReference type="EMBL" id="CUK05949.1"/>
    </source>
</evidence>
<keyword evidence="1" id="KW-0808">Transferase</keyword>
<dbReference type="EMBL" id="CYUD01000008">
    <property type="protein sequence ID" value="CUK05949.1"/>
    <property type="molecule type" value="Genomic_DNA"/>
</dbReference>
<name>A0A0P1ICX7_9RHOB</name>
<dbReference type="STRING" id="1715692.RUE5091_02785"/>
<dbReference type="GO" id="GO:0008146">
    <property type="term" value="F:sulfotransferase activity"/>
    <property type="evidence" value="ECO:0007669"/>
    <property type="project" value="InterPro"/>
</dbReference>
<dbReference type="AlphaFoldDB" id="A0A0P1ICX7"/>
<organism evidence="1 2">
    <name type="scientific">Ruegeria denitrificans</name>
    <dbReference type="NCBI Taxonomy" id="1715692"/>
    <lineage>
        <taxon>Bacteria</taxon>
        <taxon>Pseudomonadati</taxon>
        <taxon>Pseudomonadota</taxon>
        <taxon>Alphaproteobacteria</taxon>
        <taxon>Rhodobacterales</taxon>
        <taxon>Roseobacteraceae</taxon>
        <taxon>Ruegeria</taxon>
    </lineage>
</organism>
<gene>
    <name evidence="1" type="ORF">RUE5091_02785</name>
</gene>
<dbReference type="InterPro" id="IPR027417">
    <property type="entry name" value="P-loop_NTPase"/>
</dbReference>